<protein>
    <submittedName>
        <fullName evidence="10">MFS transporter</fullName>
    </submittedName>
</protein>
<feature type="transmembrane region" description="Helical" evidence="8">
    <location>
        <begin position="284"/>
        <end position="311"/>
    </location>
</feature>
<reference evidence="10 11" key="1">
    <citation type="submission" date="2024-03" db="EMBL/GenBank/DDBJ databases">
        <title>Whole genome sequencing of Streptomyces racemochromogenes, to identify antimicrobial biosynthetic gene clusters.</title>
        <authorList>
            <person name="Suryawanshi P."/>
            <person name="Krishnaraj P.U."/>
            <person name="Arun Y.P."/>
            <person name="Suryawanshi M.P."/>
            <person name="Rakshit O."/>
        </authorList>
    </citation>
    <scope>NUCLEOTIDE SEQUENCE [LARGE SCALE GENOMIC DNA]</scope>
    <source>
        <strain evidence="10 11">AUDT626</strain>
    </source>
</reference>
<comment type="subcellular location">
    <subcellularLocation>
        <location evidence="1">Cell membrane</location>
        <topology evidence="1">Multi-pass membrane protein</topology>
    </subcellularLocation>
</comment>
<feature type="transmembrane region" description="Helical" evidence="8">
    <location>
        <begin position="211"/>
        <end position="229"/>
    </location>
</feature>
<sequence length="470" mass="46941">MQGFKDVPRVVWLLAAGVFVNALVSFTFVFVFLYLTGPRGLGAAQAGVVTGIGGIGLVAGNFTGGWYGDRYGHRRVLLAASALGGLTLATLPLLATPLLYAVLPLAQYANGVVRAANSALVAVTVPEGARRQAFAVVRCVSNGGFTLGPPLGALVAAGLSYDWLFLADGLGTLFFAVWTARVVPARGASRTPAAAPDGGLGRGGVWAELRARPAVLVLLGAILVADAVYRQQYSTFPVFLADHGLDVRAFGLVIALNGAVILLLELPAAVALRSRPPLAVTGTGLVLVGAGYAALLLGAGAATAVAMMVLLSLGEILYKTTATAYVADQAPAHAVGRFQSLYAGVSVSGTVLAPPAGGALYAAAPWLLWPLCAALATGAGAVLISLSRRQGRAAGAASAEGAGREGATGPVAERGPDPGTGRVPGRAPASGPDAAGAVSGADSGAPGAGSGRPEARPAHETGSRPRPVAG</sequence>
<dbReference type="Pfam" id="PF07690">
    <property type="entry name" value="MFS_1"/>
    <property type="match status" value="1"/>
</dbReference>
<feature type="region of interest" description="Disordered" evidence="7">
    <location>
        <begin position="397"/>
        <end position="470"/>
    </location>
</feature>
<keyword evidence="2" id="KW-0813">Transport</keyword>
<dbReference type="InterPro" id="IPR036259">
    <property type="entry name" value="MFS_trans_sf"/>
</dbReference>
<feature type="compositionally biased region" description="Low complexity" evidence="7">
    <location>
        <begin position="424"/>
        <end position="445"/>
    </location>
</feature>
<evidence type="ECO:0000256" key="8">
    <source>
        <dbReference type="SAM" id="Phobius"/>
    </source>
</evidence>
<keyword evidence="3" id="KW-1003">Cell membrane</keyword>
<feature type="domain" description="Major facilitator superfamily (MFS) profile" evidence="9">
    <location>
        <begin position="10"/>
        <end position="390"/>
    </location>
</feature>
<organism evidence="10 11">
    <name type="scientific">Streptomyces racemochromogenes</name>
    <dbReference type="NCBI Taxonomy" id="67353"/>
    <lineage>
        <taxon>Bacteria</taxon>
        <taxon>Bacillati</taxon>
        <taxon>Actinomycetota</taxon>
        <taxon>Actinomycetes</taxon>
        <taxon>Kitasatosporales</taxon>
        <taxon>Streptomycetaceae</taxon>
        <taxon>Streptomyces</taxon>
    </lineage>
</organism>
<feature type="transmembrane region" description="Helical" evidence="8">
    <location>
        <begin position="366"/>
        <end position="386"/>
    </location>
</feature>
<feature type="transmembrane region" description="Helical" evidence="8">
    <location>
        <begin position="12"/>
        <end position="35"/>
    </location>
</feature>
<keyword evidence="11" id="KW-1185">Reference proteome</keyword>
<evidence type="ECO:0000256" key="3">
    <source>
        <dbReference type="ARBA" id="ARBA00022475"/>
    </source>
</evidence>
<evidence type="ECO:0000259" key="9">
    <source>
        <dbReference type="PROSITE" id="PS50850"/>
    </source>
</evidence>
<evidence type="ECO:0000256" key="6">
    <source>
        <dbReference type="ARBA" id="ARBA00023136"/>
    </source>
</evidence>
<dbReference type="InterPro" id="IPR050171">
    <property type="entry name" value="MFS_Transporters"/>
</dbReference>
<comment type="caution">
    <text evidence="10">The sequence shown here is derived from an EMBL/GenBank/DDBJ whole genome shotgun (WGS) entry which is preliminary data.</text>
</comment>
<dbReference type="SUPFAM" id="SSF103473">
    <property type="entry name" value="MFS general substrate transporter"/>
    <property type="match status" value="1"/>
</dbReference>
<keyword evidence="4 8" id="KW-0812">Transmembrane</keyword>
<feature type="transmembrane region" description="Helical" evidence="8">
    <location>
        <begin position="41"/>
        <end position="64"/>
    </location>
</feature>
<proteinExistence type="predicted"/>
<feature type="compositionally biased region" description="Low complexity" evidence="7">
    <location>
        <begin position="397"/>
        <end position="407"/>
    </location>
</feature>
<evidence type="ECO:0000256" key="1">
    <source>
        <dbReference type="ARBA" id="ARBA00004651"/>
    </source>
</evidence>
<dbReference type="InterPro" id="IPR020846">
    <property type="entry name" value="MFS_dom"/>
</dbReference>
<name>A0ABW7PHF0_9ACTN</name>
<evidence type="ECO:0000313" key="10">
    <source>
        <dbReference type="EMBL" id="MFH7597797.1"/>
    </source>
</evidence>
<gene>
    <name evidence="10" type="ORF">WDV06_22205</name>
</gene>
<evidence type="ECO:0000256" key="4">
    <source>
        <dbReference type="ARBA" id="ARBA00022692"/>
    </source>
</evidence>
<dbReference type="PANTHER" id="PTHR23517:SF2">
    <property type="entry name" value="MULTIDRUG RESISTANCE PROTEIN MDTH"/>
    <property type="match status" value="1"/>
</dbReference>
<feature type="transmembrane region" description="Helical" evidence="8">
    <location>
        <begin position="249"/>
        <end position="272"/>
    </location>
</feature>
<evidence type="ECO:0000256" key="5">
    <source>
        <dbReference type="ARBA" id="ARBA00022989"/>
    </source>
</evidence>
<accession>A0ABW7PHF0</accession>
<dbReference type="PANTHER" id="PTHR23517">
    <property type="entry name" value="RESISTANCE PROTEIN MDTM, PUTATIVE-RELATED-RELATED"/>
    <property type="match status" value="1"/>
</dbReference>
<dbReference type="EMBL" id="JBBDHD010000061">
    <property type="protein sequence ID" value="MFH7597797.1"/>
    <property type="molecule type" value="Genomic_DNA"/>
</dbReference>
<dbReference type="PROSITE" id="PS50850">
    <property type="entry name" value="MFS"/>
    <property type="match status" value="1"/>
</dbReference>
<keyword evidence="6 8" id="KW-0472">Membrane</keyword>
<dbReference type="Gene3D" id="1.20.1250.20">
    <property type="entry name" value="MFS general substrate transporter like domains"/>
    <property type="match status" value="1"/>
</dbReference>
<feature type="compositionally biased region" description="Basic and acidic residues" evidence="7">
    <location>
        <begin position="453"/>
        <end position="463"/>
    </location>
</feature>
<evidence type="ECO:0000256" key="2">
    <source>
        <dbReference type="ARBA" id="ARBA00022448"/>
    </source>
</evidence>
<evidence type="ECO:0000256" key="7">
    <source>
        <dbReference type="SAM" id="MobiDB-lite"/>
    </source>
</evidence>
<dbReference type="Proteomes" id="UP001610631">
    <property type="component" value="Unassembled WGS sequence"/>
</dbReference>
<feature type="transmembrane region" description="Helical" evidence="8">
    <location>
        <begin position="163"/>
        <end position="183"/>
    </location>
</feature>
<dbReference type="InterPro" id="IPR011701">
    <property type="entry name" value="MFS"/>
</dbReference>
<feature type="transmembrane region" description="Helical" evidence="8">
    <location>
        <begin position="76"/>
        <end position="103"/>
    </location>
</feature>
<evidence type="ECO:0000313" key="11">
    <source>
        <dbReference type="Proteomes" id="UP001610631"/>
    </source>
</evidence>
<dbReference type="RefSeq" id="WP_395511517.1">
    <property type="nucleotide sequence ID" value="NZ_JBBDHD010000061.1"/>
</dbReference>
<keyword evidence="5 8" id="KW-1133">Transmembrane helix</keyword>